<name>A0A835BRD6_9POAL</name>
<dbReference type="GO" id="GO:0005737">
    <property type="term" value="C:cytoplasm"/>
    <property type="evidence" value="ECO:0007669"/>
    <property type="project" value="TreeGrafter"/>
</dbReference>
<dbReference type="EMBL" id="JACEFO010001767">
    <property type="protein sequence ID" value="KAF8706546.1"/>
    <property type="molecule type" value="Genomic_DNA"/>
</dbReference>
<evidence type="ECO:0000256" key="2">
    <source>
        <dbReference type="ARBA" id="ARBA00022771"/>
    </source>
</evidence>
<protein>
    <recommendedName>
        <fullName evidence="4">RING-type domain-containing protein</fullName>
    </recommendedName>
</protein>
<feature type="domain" description="RING-type" evidence="4">
    <location>
        <begin position="160"/>
        <end position="198"/>
    </location>
</feature>
<dbReference type="OrthoDB" id="1244524at2759"/>
<gene>
    <name evidence="5" type="ORF">HU200_030828</name>
</gene>
<dbReference type="GO" id="GO:0016567">
    <property type="term" value="P:protein ubiquitination"/>
    <property type="evidence" value="ECO:0007669"/>
    <property type="project" value="TreeGrafter"/>
</dbReference>
<dbReference type="PANTHER" id="PTHR15710">
    <property type="entry name" value="E3 UBIQUITIN-PROTEIN LIGASE PRAJA"/>
    <property type="match status" value="1"/>
</dbReference>
<dbReference type="Gene3D" id="3.30.40.10">
    <property type="entry name" value="Zinc/RING finger domain, C3HC4 (zinc finger)"/>
    <property type="match status" value="1"/>
</dbReference>
<dbReference type="SUPFAM" id="SSF57850">
    <property type="entry name" value="RING/U-box"/>
    <property type="match status" value="1"/>
</dbReference>
<evidence type="ECO:0000259" key="4">
    <source>
        <dbReference type="Pfam" id="PF13639"/>
    </source>
</evidence>
<dbReference type="AlphaFoldDB" id="A0A835BRD6"/>
<dbReference type="PANTHER" id="PTHR15710:SF77">
    <property type="entry name" value="RING-H2 FINGER PROTEIN ATL21B"/>
    <property type="match status" value="1"/>
</dbReference>
<proteinExistence type="predicted"/>
<organism evidence="5 6">
    <name type="scientific">Digitaria exilis</name>
    <dbReference type="NCBI Taxonomy" id="1010633"/>
    <lineage>
        <taxon>Eukaryota</taxon>
        <taxon>Viridiplantae</taxon>
        <taxon>Streptophyta</taxon>
        <taxon>Embryophyta</taxon>
        <taxon>Tracheophyta</taxon>
        <taxon>Spermatophyta</taxon>
        <taxon>Magnoliopsida</taxon>
        <taxon>Liliopsida</taxon>
        <taxon>Poales</taxon>
        <taxon>Poaceae</taxon>
        <taxon>PACMAD clade</taxon>
        <taxon>Panicoideae</taxon>
        <taxon>Panicodae</taxon>
        <taxon>Paniceae</taxon>
        <taxon>Anthephorinae</taxon>
        <taxon>Digitaria</taxon>
    </lineage>
</organism>
<keyword evidence="3" id="KW-0862">Zinc</keyword>
<dbReference type="Pfam" id="PF13639">
    <property type="entry name" value="zf-RING_2"/>
    <property type="match status" value="1"/>
</dbReference>
<dbReference type="GO" id="GO:0008270">
    <property type="term" value="F:zinc ion binding"/>
    <property type="evidence" value="ECO:0007669"/>
    <property type="project" value="UniProtKB-KW"/>
</dbReference>
<dbReference type="GO" id="GO:0061630">
    <property type="term" value="F:ubiquitin protein ligase activity"/>
    <property type="evidence" value="ECO:0007669"/>
    <property type="project" value="TreeGrafter"/>
</dbReference>
<evidence type="ECO:0000313" key="5">
    <source>
        <dbReference type="EMBL" id="KAF8706546.1"/>
    </source>
</evidence>
<keyword evidence="6" id="KW-1185">Reference proteome</keyword>
<sequence length="207" mass="22269">MADATMEGSLAAAIESSVADAGTLVWLVPPLYHHHHHGRFHQEHLDDPATQRQLVLPPDDDVDEEEGGLVIVAGDVVAGLLDELSPRESDLDERILECPMFHRVLLLAMATLPHPAEAAVADVISQQLEGEAYRNGGKRSTPAPETTTARQIITGAVAVDFEDGEEVSVMPCSGGHGFHTDCIVEWLGQYSNMCPLCRYALPTAADA</sequence>
<reference evidence="5" key="1">
    <citation type="submission" date="2020-07" db="EMBL/GenBank/DDBJ databases">
        <title>Genome sequence and genetic diversity analysis of an under-domesticated orphan crop, white fonio (Digitaria exilis).</title>
        <authorList>
            <person name="Bennetzen J.L."/>
            <person name="Chen S."/>
            <person name="Ma X."/>
            <person name="Wang X."/>
            <person name="Yssel A.E.J."/>
            <person name="Chaluvadi S.R."/>
            <person name="Johnson M."/>
            <person name="Gangashetty P."/>
            <person name="Hamidou F."/>
            <person name="Sanogo M.D."/>
            <person name="Zwaenepoel A."/>
            <person name="Wallace J."/>
            <person name="Van De Peer Y."/>
            <person name="Van Deynze A."/>
        </authorList>
    </citation>
    <scope>NUCLEOTIDE SEQUENCE</scope>
    <source>
        <tissue evidence="5">Leaves</tissue>
    </source>
</reference>
<evidence type="ECO:0000313" key="6">
    <source>
        <dbReference type="Proteomes" id="UP000636709"/>
    </source>
</evidence>
<keyword evidence="2" id="KW-0863">Zinc-finger</keyword>
<evidence type="ECO:0000256" key="3">
    <source>
        <dbReference type="ARBA" id="ARBA00022833"/>
    </source>
</evidence>
<accession>A0A835BRD6</accession>
<dbReference type="InterPro" id="IPR001841">
    <property type="entry name" value="Znf_RING"/>
</dbReference>
<keyword evidence="1" id="KW-0479">Metal-binding</keyword>
<dbReference type="InterPro" id="IPR013083">
    <property type="entry name" value="Znf_RING/FYVE/PHD"/>
</dbReference>
<evidence type="ECO:0000256" key="1">
    <source>
        <dbReference type="ARBA" id="ARBA00022723"/>
    </source>
</evidence>
<dbReference type="Proteomes" id="UP000636709">
    <property type="component" value="Unassembled WGS sequence"/>
</dbReference>
<comment type="caution">
    <text evidence="5">The sequence shown here is derived from an EMBL/GenBank/DDBJ whole genome shotgun (WGS) entry which is preliminary data.</text>
</comment>